<protein>
    <submittedName>
        <fullName evidence="10">ABC transporter permease</fullName>
    </submittedName>
</protein>
<dbReference type="InterPro" id="IPR025857">
    <property type="entry name" value="MacB_PCD"/>
</dbReference>
<dbReference type="PANTHER" id="PTHR30572">
    <property type="entry name" value="MEMBRANE COMPONENT OF TRANSPORTER-RELATED"/>
    <property type="match status" value="1"/>
</dbReference>
<dbReference type="GO" id="GO:0022857">
    <property type="term" value="F:transmembrane transporter activity"/>
    <property type="evidence" value="ECO:0007669"/>
    <property type="project" value="TreeGrafter"/>
</dbReference>
<evidence type="ECO:0000256" key="5">
    <source>
        <dbReference type="ARBA" id="ARBA00023136"/>
    </source>
</evidence>
<evidence type="ECO:0000256" key="6">
    <source>
        <dbReference type="ARBA" id="ARBA00038076"/>
    </source>
</evidence>
<evidence type="ECO:0000256" key="1">
    <source>
        <dbReference type="ARBA" id="ARBA00004651"/>
    </source>
</evidence>
<dbReference type="OrthoDB" id="9770099at2"/>
<dbReference type="RefSeq" id="WP_149109018.1">
    <property type="nucleotide sequence ID" value="NZ_CP042425.1"/>
</dbReference>
<dbReference type="Pfam" id="PF12704">
    <property type="entry name" value="MacB_PCD"/>
    <property type="match status" value="1"/>
</dbReference>
<name>A0A5C1A8L1_9BACT</name>
<dbReference type="KEGG" id="lrs:PX52LOC_00966"/>
<evidence type="ECO:0000256" key="2">
    <source>
        <dbReference type="ARBA" id="ARBA00022475"/>
    </source>
</evidence>
<keyword evidence="2" id="KW-1003">Cell membrane</keyword>
<evidence type="ECO:0000313" key="10">
    <source>
        <dbReference type="EMBL" id="QEL14102.1"/>
    </source>
</evidence>
<reference evidence="11" key="1">
    <citation type="submission" date="2019-08" db="EMBL/GenBank/DDBJ databases">
        <title>Limnoglobus roseus gen. nov., sp. nov., a novel freshwater planctomycete with a giant genome from the family Gemmataceae.</title>
        <authorList>
            <person name="Kulichevskaya I.S."/>
            <person name="Naumoff D.G."/>
            <person name="Miroshnikov K."/>
            <person name="Ivanova A."/>
            <person name="Philippov D.A."/>
            <person name="Hakobyan A."/>
            <person name="Rijpstra I.C."/>
            <person name="Sinninghe Damste J.S."/>
            <person name="Liesack W."/>
            <person name="Dedysh S.N."/>
        </authorList>
    </citation>
    <scope>NUCLEOTIDE SEQUENCE [LARGE SCALE GENOMIC DNA]</scope>
    <source>
        <strain evidence="11">PX52</strain>
    </source>
</reference>
<comment type="subcellular location">
    <subcellularLocation>
        <location evidence="1">Cell membrane</location>
        <topology evidence="1">Multi-pass membrane protein</topology>
    </subcellularLocation>
</comment>
<gene>
    <name evidence="10" type="ORF">PX52LOC_00966</name>
</gene>
<keyword evidence="11" id="KW-1185">Reference proteome</keyword>
<dbReference type="GO" id="GO:0005886">
    <property type="term" value="C:plasma membrane"/>
    <property type="evidence" value="ECO:0007669"/>
    <property type="project" value="UniProtKB-SubCell"/>
</dbReference>
<evidence type="ECO:0000259" key="9">
    <source>
        <dbReference type="Pfam" id="PF12704"/>
    </source>
</evidence>
<keyword evidence="3 7" id="KW-0812">Transmembrane</keyword>
<feature type="transmembrane region" description="Helical" evidence="7">
    <location>
        <begin position="434"/>
        <end position="456"/>
    </location>
</feature>
<feature type="domain" description="MacB-like periplasmic core" evidence="9">
    <location>
        <begin position="42"/>
        <end position="287"/>
    </location>
</feature>
<accession>A0A5C1A8L1</accession>
<evidence type="ECO:0000256" key="4">
    <source>
        <dbReference type="ARBA" id="ARBA00022989"/>
    </source>
</evidence>
<dbReference type="Pfam" id="PF02687">
    <property type="entry name" value="FtsX"/>
    <property type="match status" value="1"/>
</dbReference>
<organism evidence="10 11">
    <name type="scientific">Limnoglobus roseus</name>
    <dbReference type="NCBI Taxonomy" id="2598579"/>
    <lineage>
        <taxon>Bacteria</taxon>
        <taxon>Pseudomonadati</taxon>
        <taxon>Planctomycetota</taxon>
        <taxon>Planctomycetia</taxon>
        <taxon>Gemmatales</taxon>
        <taxon>Gemmataceae</taxon>
        <taxon>Limnoglobus</taxon>
    </lineage>
</organism>
<keyword evidence="5 7" id="KW-0472">Membrane</keyword>
<feature type="transmembrane region" description="Helical" evidence="7">
    <location>
        <begin position="328"/>
        <end position="349"/>
    </location>
</feature>
<feature type="domain" description="ABC3 transporter permease C-terminal" evidence="8">
    <location>
        <begin position="331"/>
        <end position="466"/>
    </location>
</feature>
<feature type="transmembrane region" description="Helical" evidence="7">
    <location>
        <begin position="386"/>
        <end position="413"/>
    </location>
</feature>
<dbReference type="AlphaFoldDB" id="A0A5C1A8L1"/>
<proteinExistence type="inferred from homology"/>
<sequence>MNINDIPPAPTPVKGGGGFGPLKFLKAVGLAVRSLWLHKLRSLLSVLGIVIGTSSVIALMAFGEGSMKDALDDIKRQGATNIVVRSVKPPDDSASSTNSKSMVAAYGLDSRDIARFQTFGKSITTMVPMRVFPSEARYLERMHNVRMIATTPDYSDVNKIQLARGRFFTVDDEENRINNCVLGAATADRLFPFEDAMGKTVFCRGDKYLVVGVASDRMPTGGTGGSQAAEDYNNDMYIPLSTANQYIGSKVSIRSAGSRSAEQVDIYQVTMTIDAEVDTKAGRQTVKAIGDQIKRLLEKHHDKKDWAVTIPLDRLEDAERQQERFTSLLVLIASISLLVGGIGIMNIMLATVTERTREIGIRRALGGKQRDITAQFLVEATVQTTIGGLIGVVVGLFLVFVVPVAPGAAAWLTQQTGLADTAAWLRTIKLPAQVNVPSIFLAVGVSVGVGVLFGWYPARRAAKLDPIEALRHTA</sequence>
<evidence type="ECO:0000259" key="8">
    <source>
        <dbReference type="Pfam" id="PF02687"/>
    </source>
</evidence>
<evidence type="ECO:0000256" key="3">
    <source>
        <dbReference type="ARBA" id="ARBA00022692"/>
    </source>
</evidence>
<comment type="similarity">
    <text evidence="6">Belongs to the ABC-4 integral membrane protein family.</text>
</comment>
<feature type="transmembrane region" description="Helical" evidence="7">
    <location>
        <begin position="43"/>
        <end position="62"/>
    </location>
</feature>
<dbReference type="Proteomes" id="UP000324974">
    <property type="component" value="Chromosome"/>
</dbReference>
<dbReference type="InterPro" id="IPR050250">
    <property type="entry name" value="Macrolide_Exporter_MacB"/>
</dbReference>
<evidence type="ECO:0000313" key="11">
    <source>
        <dbReference type="Proteomes" id="UP000324974"/>
    </source>
</evidence>
<dbReference type="InterPro" id="IPR003838">
    <property type="entry name" value="ABC3_permease_C"/>
</dbReference>
<keyword evidence="4 7" id="KW-1133">Transmembrane helix</keyword>
<dbReference type="PANTHER" id="PTHR30572:SF4">
    <property type="entry name" value="ABC TRANSPORTER PERMEASE YTRF"/>
    <property type="match status" value="1"/>
</dbReference>
<dbReference type="EMBL" id="CP042425">
    <property type="protein sequence ID" value="QEL14102.1"/>
    <property type="molecule type" value="Genomic_DNA"/>
</dbReference>
<evidence type="ECO:0000256" key="7">
    <source>
        <dbReference type="SAM" id="Phobius"/>
    </source>
</evidence>